<evidence type="ECO:0000313" key="1">
    <source>
        <dbReference type="EMBL" id="OWZ02035.1"/>
    </source>
</evidence>
<accession>A0A225V9I5</accession>
<proteinExistence type="predicted"/>
<sequence>MRGSGLDGLARMWRRFSSYFYEANEKIDLCVSLWELRHWLQVSSMDNAIHAFRPSRSVPPGRPRFVGRPYRTRNNRGDLLRQWFNRLWEWCAKTSGGTRTLPTEVLLETSYLQYSMEMLEWTPATEDWSRELRVLDVEQP</sequence>
<comment type="caution">
    <text evidence="1">The sequence shown here is derived from an EMBL/GenBank/DDBJ whole genome shotgun (WGS) entry which is preliminary data.</text>
</comment>
<name>A0A225V9I5_9STRA</name>
<dbReference type="EMBL" id="NBNE01006439">
    <property type="protein sequence ID" value="OWZ02035.1"/>
    <property type="molecule type" value="Genomic_DNA"/>
</dbReference>
<dbReference type="AlphaFoldDB" id="A0A225V9I5"/>
<reference evidence="2" key="1">
    <citation type="submission" date="2017-03" db="EMBL/GenBank/DDBJ databases">
        <title>Phytopthora megakarya and P. palmivora, two closely related causual agents of cacao black pod achieved similar genome size and gene model numbers by different mechanisms.</title>
        <authorList>
            <person name="Ali S."/>
            <person name="Shao J."/>
            <person name="Larry D.J."/>
            <person name="Kronmiller B."/>
            <person name="Shen D."/>
            <person name="Strem M.D."/>
            <person name="Melnick R.L."/>
            <person name="Guiltinan M.J."/>
            <person name="Tyler B.M."/>
            <person name="Meinhardt L.W."/>
            <person name="Bailey B.A."/>
        </authorList>
    </citation>
    <scope>NUCLEOTIDE SEQUENCE [LARGE SCALE GENOMIC DNA]</scope>
    <source>
        <strain evidence="2">zdho120</strain>
    </source>
</reference>
<organism evidence="1 2">
    <name type="scientific">Phytophthora megakarya</name>
    <dbReference type="NCBI Taxonomy" id="4795"/>
    <lineage>
        <taxon>Eukaryota</taxon>
        <taxon>Sar</taxon>
        <taxon>Stramenopiles</taxon>
        <taxon>Oomycota</taxon>
        <taxon>Peronosporomycetes</taxon>
        <taxon>Peronosporales</taxon>
        <taxon>Peronosporaceae</taxon>
        <taxon>Phytophthora</taxon>
    </lineage>
</organism>
<dbReference type="Proteomes" id="UP000198211">
    <property type="component" value="Unassembled WGS sequence"/>
</dbReference>
<protein>
    <submittedName>
        <fullName evidence="1">Uncharacterized protein</fullName>
    </submittedName>
</protein>
<evidence type="ECO:0000313" key="2">
    <source>
        <dbReference type="Proteomes" id="UP000198211"/>
    </source>
</evidence>
<keyword evidence="2" id="KW-1185">Reference proteome</keyword>
<gene>
    <name evidence="1" type="ORF">PHMEG_00026475</name>
</gene>